<dbReference type="GO" id="GO:0004694">
    <property type="term" value="F:eukaryotic translation initiation factor 2alpha kinase activity"/>
    <property type="evidence" value="ECO:0007669"/>
    <property type="project" value="TreeGrafter"/>
</dbReference>
<accession>A0AAE0NU11</accession>
<dbReference type="EMBL" id="JAULSW010000003">
    <property type="protein sequence ID" value="KAK3387731.1"/>
    <property type="molecule type" value="Genomic_DNA"/>
</dbReference>
<sequence>MQITSGLQAIHAVGVVHGDVKPENILIFRSAEGGYIAKLADFGSAIVLADITLPSSRPLGTVLYSAPECYPGGTTTFKRDELIKMDIFSLGMTLACLLQGMHVLEDINQLSASRLESLKRSDRLAGWLVEHKRQRPQTAGLRPG</sequence>
<protein>
    <submittedName>
        <fullName evidence="7">Kinase-like domain-containing protein</fullName>
    </submittedName>
</protein>
<name>A0AAE0NU11_9PEZI</name>
<dbReference type="PANTHER" id="PTHR11042:SF136">
    <property type="entry name" value="EIF-2-ALPHA KINASE GCN2"/>
    <property type="match status" value="1"/>
</dbReference>
<dbReference type="PANTHER" id="PTHR11042">
    <property type="entry name" value="EUKARYOTIC TRANSLATION INITIATION FACTOR 2-ALPHA KINASE EIF2-ALPHA KINASE -RELATED"/>
    <property type="match status" value="1"/>
</dbReference>
<keyword evidence="1" id="KW-0808">Transferase</keyword>
<dbReference type="GO" id="GO:0005524">
    <property type="term" value="F:ATP binding"/>
    <property type="evidence" value="ECO:0007669"/>
    <property type="project" value="UniProtKB-KW"/>
</dbReference>
<feature type="domain" description="Protein kinase" evidence="6">
    <location>
        <begin position="1"/>
        <end position="144"/>
    </location>
</feature>
<evidence type="ECO:0000256" key="2">
    <source>
        <dbReference type="ARBA" id="ARBA00022741"/>
    </source>
</evidence>
<dbReference type="InterPro" id="IPR008271">
    <property type="entry name" value="Ser/Thr_kinase_AS"/>
</dbReference>
<keyword evidence="8" id="KW-1185">Reference proteome</keyword>
<reference evidence="7" key="1">
    <citation type="journal article" date="2023" name="Mol. Phylogenet. Evol.">
        <title>Genome-scale phylogeny and comparative genomics of the fungal order Sordariales.</title>
        <authorList>
            <person name="Hensen N."/>
            <person name="Bonometti L."/>
            <person name="Westerberg I."/>
            <person name="Brannstrom I.O."/>
            <person name="Guillou S."/>
            <person name="Cros-Aarteil S."/>
            <person name="Calhoun S."/>
            <person name="Haridas S."/>
            <person name="Kuo A."/>
            <person name="Mondo S."/>
            <person name="Pangilinan J."/>
            <person name="Riley R."/>
            <person name="LaButti K."/>
            <person name="Andreopoulos B."/>
            <person name="Lipzen A."/>
            <person name="Chen C."/>
            <person name="Yan M."/>
            <person name="Daum C."/>
            <person name="Ng V."/>
            <person name="Clum A."/>
            <person name="Steindorff A."/>
            <person name="Ohm R.A."/>
            <person name="Martin F."/>
            <person name="Silar P."/>
            <person name="Natvig D.O."/>
            <person name="Lalanne C."/>
            <person name="Gautier V."/>
            <person name="Ament-Velasquez S.L."/>
            <person name="Kruys A."/>
            <person name="Hutchinson M.I."/>
            <person name="Powell A.J."/>
            <person name="Barry K."/>
            <person name="Miller A.N."/>
            <person name="Grigoriev I.V."/>
            <person name="Debuchy R."/>
            <person name="Gladieux P."/>
            <person name="Hiltunen Thoren M."/>
            <person name="Johannesson H."/>
        </authorList>
    </citation>
    <scope>NUCLEOTIDE SEQUENCE</scope>
    <source>
        <strain evidence="7">CBS 232.78</strain>
    </source>
</reference>
<dbReference type="Proteomes" id="UP001285441">
    <property type="component" value="Unassembled WGS sequence"/>
</dbReference>
<dbReference type="Pfam" id="PF00069">
    <property type="entry name" value="Pkinase"/>
    <property type="match status" value="1"/>
</dbReference>
<dbReference type="Gene3D" id="1.10.510.10">
    <property type="entry name" value="Transferase(Phosphotransferase) domain 1"/>
    <property type="match status" value="1"/>
</dbReference>
<evidence type="ECO:0000256" key="4">
    <source>
        <dbReference type="ARBA" id="ARBA00022840"/>
    </source>
</evidence>
<feature type="non-terminal residue" evidence="7">
    <location>
        <position position="144"/>
    </location>
</feature>
<reference evidence="7" key="2">
    <citation type="submission" date="2023-06" db="EMBL/GenBank/DDBJ databases">
        <authorList>
            <consortium name="Lawrence Berkeley National Laboratory"/>
            <person name="Haridas S."/>
            <person name="Hensen N."/>
            <person name="Bonometti L."/>
            <person name="Westerberg I."/>
            <person name="Brannstrom I.O."/>
            <person name="Guillou S."/>
            <person name="Cros-Aarteil S."/>
            <person name="Calhoun S."/>
            <person name="Kuo A."/>
            <person name="Mondo S."/>
            <person name="Pangilinan J."/>
            <person name="Riley R."/>
            <person name="LaButti K."/>
            <person name="Andreopoulos B."/>
            <person name="Lipzen A."/>
            <person name="Chen C."/>
            <person name="Yanf M."/>
            <person name="Daum C."/>
            <person name="Ng V."/>
            <person name="Clum A."/>
            <person name="Steindorff A."/>
            <person name="Ohm R."/>
            <person name="Martin F."/>
            <person name="Silar P."/>
            <person name="Natvig D."/>
            <person name="Lalanne C."/>
            <person name="Gautier V."/>
            <person name="Ament-velasquez S.L."/>
            <person name="Kruys A."/>
            <person name="Hutchinson M.I."/>
            <person name="Powell A.J."/>
            <person name="Barry K."/>
            <person name="Miller A.N."/>
            <person name="Grigoriev I.V."/>
            <person name="Debuchy R."/>
            <person name="Gladieux P."/>
            <person name="Thoren M.H."/>
            <person name="Johannesson H."/>
        </authorList>
    </citation>
    <scope>NUCLEOTIDE SEQUENCE</scope>
    <source>
        <strain evidence="7">CBS 232.78</strain>
    </source>
</reference>
<evidence type="ECO:0000256" key="5">
    <source>
        <dbReference type="ARBA" id="ARBA00037982"/>
    </source>
</evidence>
<keyword evidence="2" id="KW-0547">Nucleotide-binding</keyword>
<proteinExistence type="inferred from homology"/>
<organism evidence="7 8">
    <name type="scientific">Podospora didyma</name>
    <dbReference type="NCBI Taxonomy" id="330526"/>
    <lineage>
        <taxon>Eukaryota</taxon>
        <taxon>Fungi</taxon>
        <taxon>Dikarya</taxon>
        <taxon>Ascomycota</taxon>
        <taxon>Pezizomycotina</taxon>
        <taxon>Sordariomycetes</taxon>
        <taxon>Sordariomycetidae</taxon>
        <taxon>Sordariales</taxon>
        <taxon>Podosporaceae</taxon>
        <taxon>Podospora</taxon>
    </lineage>
</organism>
<dbReference type="PROSITE" id="PS00108">
    <property type="entry name" value="PROTEIN_KINASE_ST"/>
    <property type="match status" value="1"/>
</dbReference>
<keyword evidence="4" id="KW-0067">ATP-binding</keyword>
<dbReference type="InterPro" id="IPR011009">
    <property type="entry name" value="Kinase-like_dom_sf"/>
</dbReference>
<dbReference type="InterPro" id="IPR050339">
    <property type="entry name" value="CC_SR_Kinase"/>
</dbReference>
<dbReference type="GO" id="GO:0005634">
    <property type="term" value="C:nucleus"/>
    <property type="evidence" value="ECO:0007669"/>
    <property type="project" value="TreeGrafter"/>
</dbReference>
<dbReference type="PROSITE" id="PS50011">
    <property type="entry name" value="PROTEIN_KINASE_DOM"/>
    <property type="match status" value="1"/>
</dbReference>
<evidence type="ECO:0000256" key="3">
    <source>
        <dbReference type="ARBA" id="ARBA00022777"/>
    </source>
</evidence>
<comment type="caution">
    <text evidence="7">The sequence shown here is derived from an EMBL/GenBank/DDBJ whole genome shotgun (WGS) entry which is preliminary data.</text>
</comment>
<keyword evidence="3 7" id="KW-0418">Kinase</keyword>
<evidence type="ECO:0000313" key="8">
    <source>
        <dbReference type="Proteomes" id="UP001285441"/>
    </source>
</evidence>
<dbReference type="GO" id="GO:0005829">
    <property type="term" value="C:cytosol"/>
    <property type="evidence" value="ECO:0007669"/>
    <property type="project" value="TreeGrafter"/>
</dbReference>
<dbReference type="AlphaFoldDB" id="A0AAE0NU11"/>
<dbReference type="SUPFAM" id="SSF56112">
    <property type="entry name" value="Protein kinase-like (PK-like)"/>
    <property type="match status" value="1"/>
</dbReference>
<evidence type="ECO:0000256" key="1">
    <source>
        <dbReference type="ARBA" id="ARBA00022679"/>
    </source>
</evidence>
<comment type="similarity">
    <text evidence="5">Belongs to the protein kinase superfamily. Ser/Thr protein kinase family. GCN2 subfamily.</text>
</comment>
<evidence type="ECO:0000259" key="6">
    <source>
        <dbReference type="PROSITE" id="PS50011"/>
    </source>
</evidence>
<evidence type="ECO:0000313" key="7">
    <source>
        <dbReference type="EMBL" id="KAK3387731.1"/>
    </source>
</evidence>
<gene>
    <name evidence="7" type="ORF">B0H63DRAFT_413023</name>
</gene>
<dbReference type="InterPro" id="IPR000719">
    <property type="entry name" value="Prot_kinase_dom"/>
</dbReference>